<reference evidence="2 3" key="1">
    <citation type="journal article" date="2024" name="Plant Biotechnol. J.">
        <title>Dendrobium thyrsiflorum genome and its molecular insights into genes involved in important horticultural traits.</title>
        <authorList>
            <person name="Chen B."/>
            <person name="Wang J.Y."/>
            <person name="Zheng P.J."/>
            <person name="Li K.L."/>
            <person name="Liang Y.M."/>
            <person name="Chen X.F."/>
            <person name="Zhang C."/>
            <person name="Zhao X."/>
            <person name="He X."/>
            <person name="Zhang G.Q."/>
            <person name="Liu Z.J."/>
            <person name="Xu Q."/>
        </authorList>
    </citation>
    <scope>NUCLEOTIDE SEQUENCE [LARGE SCALE GENOMIC DNA]</scope>
    <source>
        <strain evidence="2">GZMU011</strain>
    </source>
</reference>
<dbReference type="AlphaFoldDB" id="A0ABD0U024"/>
<dbReference type="EMBL" id="JANQDX010000018">
    <property type="protein sequence ID" value="KAL0905331.1"/>
    <property type="molecule type" value="Genomic_DNA"/>
</dbReference>
<gene>
    <name evidence="2" type="ORF">M5K25_023743</name>
</gene>
<evidence type="ECO:0000313" key="2">
    <source>
        <dbReference type="EMBL" id="KAL0905331.1"/>
    </source>
</evidence>
<organism evidence="2 3">
    <name type="scientific">Dendrobium thyrsiflorum</name>
    <name type="common">Pinecone-like raceme dendrobium</name>
    <name type="synonym">Orchid</name>
    <dbReference type="NCBI Taxonomy" id="117978"/>
    <lineage>
        <taxon>Eukaryota</taxon>
        <taxon>Viridiplantae</taxon>
        <taxon>Streptophyta</taxon>
        <taxon>Embryophyta</taxon>
        <taxon>Tracheophyta</taxon>
        <taxon>Spermatophyta</taxon>
        <taxon>Magnoliopsida</taxon>
        <taxon>Liliopsida</taxon>
        <taxon>Asparagales</taxon>
        <taxon>Orchidaceae</taxon>
        <taxon>Epidendroideae</taxon>
        <taxon>Malaxideae</taxon>
        <taxon>Dendrobiinae</taxon>
        <taxon>Dendrobium</taxon>
    </lineage>
</organism>
<name>A0ABD0U024_DENTH</name>
<dbReference type="Proteomes" id="UP001552299">
    <property type="component" value="Unassembled WGS sequence"/>
</dbReference>
<feature type="compositionally biased region" description="Basic and acidic residues" evidence="1">
    <location>
        <begin position="1"/>
        <end position="15"/>
    </location>
</feature>
<evidence type="ECO:0000313" key="3">
    <source>
        <dbReference type="Proteomes" id="UP001552299"/>
    </source>
</evidence>
<sequence>MAAKKVDSLEERPEGEMNQIKETMEERISSKEGQVVDLRDMMKKMLEFQTQTAASEAKGPEVKNTNSEIRREEDEVEIVEGERRRPHMETFQKEDRGGRYGERQGIRGAEQMGADWERQEGYGGRRGADFEGRRCVFEGGLGYGRARGDRETVFSLFSTNSWLGLLANSSIPLGLLANSSISYQCVVGRVVEVDVKDKLSLLCEEVSNGLLIGETCGEVIPASVESPLCFSASTENLELNSIG</sequence>
<feature type="region of interest" description="Disordered" evidence="1">
    <location>
        <begin position="48"/>
        <end position="75"/>
    </location>
</feature>
<proteinExistence type="predicted"/>
<feature type="region of interest" description="Disordered" evidence="1">
    <location>
        <begin position="1"/>
        <end position="33"/>
    </location>
</feature>
<evidence type="ECO:0000256" key="1">
    <source>
        <dbReference type="SAM" id="MobiDB-lite"/>
    </source>
</evidence>
<accession>A0ABD0U024</accession>
<keyword evidence="3" id="KW-1185">Reference proteome</keyword>
<protein>
    <submittedName>
        <fullName evidence="2">Uncharacterized protein</fullName>
    </submittedName>
</protein>
<comment type="caution">
    <text evidence="2">The sequence shown here is derived from an EMBL/GenBank/DDBJ whole genome shotgun (WGS) entry which is preliminary data.</text>
</comment>